<protein>
    <submittedName>
        <fullName evidence="4">Transmembrane protein</fullName>
    </submittedName>
</protein>
<dbReference type="AlphaFoldDB" id="A0A914Y536"/>
<proteinExistence type="predicted"/>
<keyword evidence="3" id="KW-1185">Reference proteome</keyword>
<dbReference type="WBParaSite" id="PSU_v2.g13885.t1">
    <property type="protein sequence ID" value="PSU_v2.g13885.t1"/>
    <property type="gene ID" value="PSU_v2.g13885"/>
</dbReference>
<feature type="region of interest" description="Disordered" evidence="1">
    <location>
        <begin position="38"/>
        <end position="61"/>
    </location>
</feature>
<evidence type="ECO:0000256" key="1">
    <source>
        <dbReference type="SAM" id="MobiDB-lite"/>
    </source>
</evidence>
<reference evidence="4" key="1">
    <citation type="submission" date="2022-11" db="UniProtKB">
        <authorList>
            <consortium name="WormBaseParasite"/>
        </authorList>
    </citation>
    <scope>IDENTIFICATION</scope>
</reference>
<sequence>MACFRSLLFLSALAFGIFISNAYGASLKSYDPYGVNKRLSTTPPPSNSPYQSNNGSDVGPMVKDDTDELQIEMVSFFFFLFERCM</sequence>
<evidence type="ECO:0000313" key="4">
    <source>
        <dbReference type="WBParaSite" id="PSU_v2.g13885.t1"/>
    </source>
</evidence>
<keyword evidence="2" id="KW-0732">Signal</keyword>
<feature type="signal peptide" evidence="2">
    <location>
        <begin position="1"/>
        <end position="24"/>
    </location>
</feature>
<evidence type="ECO:0000313" key="3">
    <source>
        <dbReference type="Proteomes" id="UP000887577"/>
    </source>
</evidence>
<accession>A0A914Y536</accession>
<organism evidence="3 4">
    <name type="scientific">Panagrolaimus superbus</name>
    <dbReference type="NCBI Taxonomy" id="310955"/>
    <lineage>
        <taxon>Eukaryota</taxon>
        <taxon>Metazoa</taxon>
        <taxon>Ecdysozoa</taxon>
        <taxon>Nematoda</taxon>
        <taxon>Chromadorea</taxon>
        <taxon>Rhabditida</taxon>
        <taxon>Tylenchina</taxon>
        <taxon>Panagrolaimomorpha</taxon>
        <taxon>Panagrolaimoidea</taxon>
        <taxon>Panagrolaimidae</taxon>
        <taxon>Panagrolaimus</taxon>
    </lineage>
</organism>
<name>A0A914Y536_9BILA</name>
<feature type="chain" id="PRO_5037183878" evidence="2">
    <location>
        <begin position="25"/>
        <end position="85"/>
    </location>
</feature>
<evidence type="ECO:0000256" key="2">
    <source>
        <dbReference type="SAM" id="SignalP"/>
    </source>
</evidence>
<dbReference type="Proteomes" id="UP000887577">
    <property type="component" value="Unplaced"/>
</dbReference>